<organism evidence="2">
    <name type="scientific">uncultured Synechococcales cyanobacterium</name>
    <dbReference type="NCBI Taxonomy" id="1936017"/>
    <lineage>
        <taxon>Bacteria</taxon>
        <taxon>Bacillati</taxon>
        <taxon>Cyanobacteriota</taxon>
        <taxon>Cyanophyceae</taxon>
        <taxon>Synechococcales</taxon>
        <taxon>environmental samples</taxon>
    </lineage>
</organism>
<dbReference type="EMBL" id="CADCWO010000253">
    <property type="protein sequence ID" value="CAA9589938.1"/>
    <property type="molecule type" value="Genomic_DNA"/>
</dbReference>
<reference evidence="2" key="1">
    <citation type="submission" date="2020-02" db="EMBL/GenBank/DDBJ databases">
        <authorList>
            <person name="Meier V. D."/>
        </authorList>
    </citation>
    <scope>NUCLEOTIDE SEQUENCE</scope>
    <source>
        <strain evidence="2">AVDCRST_MAG81</strain>
    </source>
</reference>
<gene>
    <name evidence="2" type="ORF">AVDCRST_MAG81-4934</name>
</gene>
<sequence length="53" mass="5668">MNTLAQVRQLTARINTPQKKILVGVFAFLLLGAISSLLPPPPPPVEPPLPAQL</sequence>
<dbReference type="AlphaFoldDB" id="A0A6N3IPD5"/>
<accession>A0A6N3IPD5</accession>
<keyword evidence="1" id="KW-1133">Transmembrane helix</keyword>
<keyword evidence="1" id="KW-0812">Transmembrane</keyword>
<name>A0A6N3IPD5_9CYAN</name>
<keyword evidence="1" id="KW-0472">Membrane</keyword>
<feature type="transmembrane region" description="Helical" evidence="1">
    <location>
        <begin position="21"/>
        <end position="38"/>
    </location>
</feature>
<protein>
    <submittedName>
        <fullName evidence="2">Uncharacterized protein</fullName>
    </submittedName>
</protein>
<evidence type="ECO:0000256" key="1">
    <source>
        <dbReference type="SAM" id="Phobius"/>
    </source>
</evidence>
<evidence type="ECO:0000313" key="2">
    <source>
        <dbReference type="EMBL" id="CAA9589938.1"/>
    </source>
</evidence>
<proteinExistence type="predicted"/>